<reference evidence="3 4" key="1">
    <citation type="submission" date="2016-10" db="EMBL/GenBank/DDBJ databases">
        <authorList>
            <person name="de Groot N.N."/>
        </authorList>
    </citation>
    <scope>NUCLEOTIDE SEQUENCE [LARGE SCALE GENOMIC DNA]</scope>
    <source>
        <strain evidence="3 4">DSM 46701</strain>
    </source>
</reference>
<name>A0A1H8HYY1_9BACL</name>
<evidence type="ECO:0000313" key="4">
    <source>
        <dbReference type="Proteomes" id="UP000199695"/>
    </source>
</evidence>
<dbReference type="AlphaFoldDB" id="A0A1H8HYY1"/>
<keyword evidence="4" id="KW-1185">Reference proteome</keyword>
<proteinExistence type="predicted"/>
<dbReference type="InterPro" id="IPR014722">
    <property type="entry name" value="Rib_uL2_dom2"/>
</dbReference>
<evidence type="ECO:0000256" key="1">
    <source>
        <dbReference type="ARBA" id="ARBA00022980"/>
    </source>
</evidence>
<dbReference type="SUPFAM" id="SSF50104">
    <property type="entry name" value="Translation proteins SH3-like domain"/>
    <property type="match status" value="1"/>
</dbReference>
<evidence type="ECO:0000256" key="2">
    <source>
        <dbReference type="ARBA" id="ARBA00023274"/>
    </source>
</evidence>
<protein>
    <recommendedName>
        <fullName evidence="5">Ribosomal protein L14E/L6E/L27E</fullName>
    </recommendedName>
</protein>
<keyword evidence="1" id="KW-0689">Ribosomal protein</keyword>
<dbReference type="GO" id="GO:1990904">
    <property type="term" value="C:ribonucleoprotein complex"/>
    <property type="evidence" value="ECO:0007669"/>
    <property type="project" value="UniProtKB-KW"/>
</dbReference>
<accession>A0A1H8HYY1</accession>
<sequence>MDVTDVDSRPRLGQIVRILRGRDAGKYAIVIGLEEPHFVWLADGDQRKFDRPKKKNVKHIQMTNVISEEVADVVENFGRVNNAKLRYALNQYLLQCGKLEQKGE</sequence>
<evidence type="ECO:0008006" key="5">
    <source>
        <dbReference type="Google" id="ProtNLM"/>
    </source>
</evidence>
<dbReference type="OrthoDB" id="5244at2"/>
<dbReference type="STRING" id="1173111.SAMN05444955_115105"/>
<keyword evidence="2" id="KW-0687">Ribonucleoprotein</keyword>
<gene>
    <name evidence="3" type="ORF">SAMN05444955_115105</name>
</gene>
<dbReference type="InterPro" id="IPR008991">
    <property type="entry name" value="Translation_prot_SH3-like_sf"/>
</dbReference>
<dbReference type="Proteomes" id="UP000199695">
    <property type="component" value="Unassembled WGS sequence"/>
</dbReference>
<organism evidence="3 4">
    <name type="scientific">Lihuaxuella thermophila</name>
    <dbReference type="NCBI Taxonomy" id="1173111"/>
    <lineage>
        <taxon>Bacteria</taxon>
        <taxon>Bacillati</taxon>
        <taxon>Bacillota</taxon>
        <taxon>Bacilli</taxon>
        <taxon>Bacillales</taxon>
        <taxon>Thermoactinomycetaceae</taxon>
        <taxon>Lihuaxuella</taxon>
    </lineage>
</organism>
<dbReference type="CDD" id="cd06088">
    <property type="entry name" value="KOW_RPL14"/>
    <property type="match status" value="1"/>
</dbReference>
<dbReference type="InterPro" id="IPR041985">
    <property type="entry name" value="Ribosomal_eL14_KOW"/>
</dbReference>
<dbReference type="GO" id="GO:0005840">
    <property type="term" value="C:ribosome"/>
    <property type="evidence" value="ECO:0007669"/>
    <property type="project" value="UniProtKB-KW"/>
</dbReference>
<dbReference type="RefSeq" id="WP_089971542.1">
    <property type="nucleotide sequence ID" value="NZ_FOCQ01000015.1"/>
</dbReference>
<dbReference type="Gene3D" id="2.30.30.30">
    <property type="match status" value="1"/>
</dbReference>
<evidence type="ECO:0000313" key="3">
    <source>
        <dbReference type="EMBL" id="SEN61287.1"/>
    </source>
</evidence>
<dbReference type="EMBL" id="FOCQ01000015">
    <property type="protein sequence ID" value="SEN61287.1"/>
    <property type="molecule type" value="Genomic_DNA"/>
</dbReference>